<gene>
    <name evidence="1" type="ORF">E3V97_03895</name>
</gene>
<dbReference type="EMBL" id="SOPX01000001">
    <property type="protein sequence ID" value="TFB33196.1"/>
    <property type="molecule type" value="Genomic_DNA"/>
</dbReference>
<sequence length="277" mass="31685">MVKNLLSVIIPVLEGMEESPLKHQLLAYFPQQAEHFTTIEDSFVKLTAILHDRDHLKPFFHSWSQTNNSAVTVAGLSNRMTMLIHKNIPVPDEAQLFRSVASLNRIVDEDLAVVGKVLHSDLFYTMATNTCGDDGWLLRQYLDPSARAFKYWKDQNSLRNKDLLVGLLTTLVHEIYTHGEVEFILPKFTRWLEDDFGFDKDTLKHTLAWITVHCGPTEKNHFFYAVNAVNYYVKAMDVNLADYDLREIVADYLSKKAAVMETISASLEPVMSDEEMA</sequence>
<proteinExistence type="predicted"/>
<comment type="caution">
    <text evidence="1">The sequence shown here is derived from an EMBL/GenBank/DDBJ whole genome shotgun (WGS) entry which is preliminary data.</text>
</comment>
<protein>
    <submittedName>
        <fullName evidence="1">Uncharacterized protein</fullName>
    </submittedName>
</protein>
<dbReference type="Proteomes" id="UP000297429">
    <property type="component" value="Unassembled WGS sequence"/>
</dbReference>
<name>A0ABY2HW32_9SPHI</name>
<evidence type="ECO:0000313" key="2">
    <source>
        <dbReference type="Proteomes" id="UP000297429"/>
    </source>
</evidence>
<evidence type="ECO:0000313" key="1">
    <source>
        <dbReference type="EMBL" id="TFB33196.1"/>
    </source>
</evidence>
<accession>A0ABY2HW32</accession>
<keyword evidence="2" id="KW-1185">Reference proteome</keyword>
<reference evidence="1 2" key="1">
    <citation type="submission" date="2019-03" db="EMBL/GenBank/DDBJ databases">
        <authorList>
            <person name="He R.-H."/>
        </authorList>
    </citation>
    <scope>NUCLEOTIDE SEQUENCE [LARGE SCALE GENOMIC DNA]</scope>
    <source>
        <strain evidence="1 2">DSM 19624</strain>
    </source>
</reference>
<organism evidence="1 2">
    <name type="scientific">Pedobacter alluvionis</name>
    <dbReference type="NCBI Taxonomy" id="475253"/>
    <lineage>
        <taxon>Bacteria</taxon>
        <taxon>Pseudomonadati</taxon>
        <taxon>Bacteroidota</taxon>
        <taxon>Sphingobacteriia</taxon>
        <taxon>Sphingobacteriales</taxon>
        <taxon>Sphingobacteriaceae</taxon>
        <taxon>Pedobacter</taxon>
    </lineage>
</organism>